<gene>
    <name evidence="1" type="ORF">COF40_24160</name>
</gene>
<dbReference type="EMBL" id="NUSQ01000135">
    <property type="protein sequence ID" value="PHD64595.1"/>
    <property type="molecule type" value="Genomic_DNA"/>
</dbReference>
<name>A0A2B5Y0S8_9BACI</name>
<protein>
    <submittedName>
        <fullName evidence="1">Uncharacterized protein</fullName>
    </submittedName>
</protein>
<proteinExistence type="predicted"/>
<accession>A0A2B5Y0S8</accession>
<organism evidence="1 2">
    <name type="scientific">Bacillus toyonensis</name>
    <dbReference type="NCBI Taxonomy" id="155322"/>
    <lineage>
        <taxon>Bacteria</taxon>
        <taxon>Bacillati</taxon>
        <taxon>Bacillota</taxon>
        <taxon>Bacilli</taxon>
        <taxon>Bacillales</taxon>
        <taxon>Bacillaceae</taxon>
        <taxon>Bacillus</taxon>
        <taxon>Bacillus cereus group</taxon>
    </lineage>
</organism>
<evidence type="ECO:0000313" key="1">
    <source>
        <dbReference type="EMBL" id="PHD64595.1"/>
    </source>
</evidence>
<dbReference type="Proteomes" id="UP000225997">
    <property type="component" value="Unassembled WGS sequence"/>
</dbReference>
<evidence type="ECO:0000313" key="2">
    <source>
        <dbReference type="Proteomes" id="UP000225997"/>
    </source>
</evidence>
<dbReference type="AlphaFoldDB" id="A0A2B5Y0S8"/>
<sequence>MDFQAYIIFAFVIISIFYYKLHKNKKQDDIYFVDSFKDSVYYQCIIRKGNEWDGICNFTTRTDGKWENNIS</sequence>
<comment type="caution">
    <text evidence="1">The sequence shown here is derived from an EMBL/GenBank/DDBJ whole genome shotgun (WGS) entry which is preliminary data.</text>
</comment>
<reference evidence="1 2" key="1">
    <citation type="submission" date="2017-09" db="EMBL/GenBank/DDBJ databases">
        <title>Large-scale bioinformatics analysis of Bacillus genomes uncovers conserved roles of natural products in bacterial physiology.</title>
        <authorList>
            <consortium name="Agbiome Team Llc"/>
            <person name="Bleich R.M."/>
            <person name="Grubbs K.J."/>
            <person name="Santa Maria K.C."/>
            <person name="Allen S.E."/>
            <person name="Farag S."/>
            <person name="Shank E.A."/>
            <person name="Bowers A."/>
        </authorList>
    </citation>
    <scope>NUCLEOTIDE SEQUENCE [LARGE SCALE GENOMIC DNA]</scope>
    <source>
        <strain evidence="1 2">AFS044250</strain>
    </source>
</reference>